<evidence type="ECO:0000313" key="2">
    <source>
        <dbReference type="Proteomes" id="UP000501692"/>
    </source>
</evidence>
<dbReference type="AlphaFoldDB" id="A0A1C2PZN1"/>
<keyword evidence="1" id="KW-0614">Plasmid</keyword>
<reference evidence="1 2" key="1">
    <citation type="submission" date="2020-03" db="EMBL/GenBank/DDBJ databases">
        <authorList>
            <person name="Zhang L."/>
            <person name="Han X."/>
            <person name="Chen Y."/>
            <person name="Yu Y."/>
        </authorList>
    </citation>
    <scope>NUCLEOTIDE SEQUENCE [LARGE SCALE GENOMIC DNA]</scope>
    <source>
        <strain evidence="1 2">A1254</strain>
        <plasmid evidence="2">pa1254_3</plasmid>
    </source>
</reference>
<protein>
    <submittedName>
        <fullName evidence="1">Transporter</fullName>
    </submittedName>
</protein>
<gene>
    <name evidence="1" type="ORF">G8E09_19740</name>
</gene>
<proteinExistence type="predicted"/>
<name>A0A1C2PZN1_ACIPI</name>
<dbReference type="InterPro" id="IPR025737">
    <property type="entry name" value="FApF"/>
</dbReference>
<dbReference type="EMBL" id="CP049809">
    <property type="protein sequence ID" value="QIT20038.1"/>
    <property type="molecule type" value="Genomic_DNA"/>
</dbReference>
<accession>A0A1C2PZN1</accession>
<dbReference type="RefSeq" id="WP_068562722.1">
    <property type="nucleotide sequence ID" value="NZ_CP049809.1"/>
</dbReference>
<sequence>MKRKHSLAVSLLGLLYLQNVYAVDLDAGDYDYAPSGTNLAMLYYQHASRDSLYTGSHKTSDNVDLTSDIGIARYVHYIDVAGLHIAPQILIPFGRLDAGKDISALGSNSGLGDIILANTFFVYHDKDSKSTFGITPYLYLPTGQYSKNDALNIGENRIKFTLQGAYTTQLAERLNWDVAGDFTLYGKNDDVAGGGSLKQDLGFQLQTNARYRLTDIADFRVGLSYSDAGDTKQNGITSDSTKQTKFWLGTGVSPTPTTQVILNYGRDLKVENGFKEDNRINLRLMKVF</sequence>
<dbReference type="Pfam" id="PF13557">
    <property type="entry name" value="Phenol_MetA_deg"/>
    <property type="match status" value="1"/>
</dbReference>
<organism evidence="1 2">
    <name type="scientific">Acinetobacter pittii</name>
    <name type="common">Acinetobacter genomosp. 3</name>
    <dbReference type="NCBI Taxonomy" id="48296"/>
    <lineage>
        <taxon>Bacteria</taxon>
        <taxon>Pseudomonadati</taxon>
        <taxon>Pseudomonadota</taxon>
        <taxon>Gammaproteobacteria</taxon>
        <taxon>Moraxellales</taxon>
        <taxon>Moraxellaceae</taxon>
        <taxon>Acinetobacter</taxon>
        <taxon>Acinetobacter calcoaceticus/baumannii complex</taxon>
    </lineage>
</organism>
<geneLocation type="plasmid" evidence="2">
    <name>pa1254_3</name>
</geneLocation>
<evidence type="ECO:0000313" key="1">
    <source>
        <dbReference type="EMBL" id="QIT20038.1"/>
    </source>
</evidence>
<dbReference type="Proteomes" id="UP000501692">
    <property type="component" value="Plasmid pA1254_3"/>
</dbReference>